<dbReference type="SUPFAM" id="SSF48264">
    <property type="entry name" value="Cytochrome P450"/>
    <property type="match status" value="1"/>
</dbReference>
<keyword evidence="1" id="KW-0503">Monooxygenase</keyword>
<dbReference type="OrthoDB" id="6427886at2759"/>
<accession>A0A8X6TKS8</accession>
<organism evidence="2 3">
    <name type="scientific">Nephila pilipes</name>
    <name type="common">Giant wood spider</name>
    <name type="synonym">Nephila maculata</name>
    <dbReference type="NCBI Taxonomy" id="299642"/>
    <lineage>
        <taxon>Eukaryota</taxon>
        <taxon>Metazoa</taxon>
        <taxon>Ecdysozoa</taxon>
        <taxon>Arthropoda</taxon>
        <taxon>Chelicerata</taxon>
        <taxon>Arachnida</taxon>
        <taxon>Araneae</taxon>
        <taxon>Araneomorphae</taxon>
        <taxon>Entelegynae</taxon>
        <taxon>Araneoidea</taxon>
        <taxon>Nephilidae</taxon>
        <taxon>Nephila</taxon>
    </lineage>
</organism>
<dbReference type="EMBL" id="BMAW01010968">
    <property type="protein sequence ID" value="GFT21298.1"/>
    <property type="molecule type" value="Genomic_DNA"/>
</dbReference>
<dbReference type="InterPro" id="IPR036396">
    <property type="entry name" value="Cyt_P450_sf"/>
</dbReference>
<sequence length="65" mass="7566">ILQAIFGYSRVVIKEKIFCLYILFKPFVVFHKPETAEIVLSSTKLIDRSKEYNLLSPWMGNGLFL</sequence>
<feature type="non-terminal residue" evidence="2">
    <location>
        <position position="65"/>
    </location>
</feature>
<comment type="caution">
    <text evidence="2">The sequence shown here is derived from an EMBL/GenBank/DDBJ whole genome shotgun (WGS) entry which is preliminary data.</text>
</comment>
<evidence type="ECO:0000256" key="1">
    <source>
        <dbReference type="ARBA" id="ARBA00023033"/>
    </source>
</evidence>
<reference evidence="2" key="1">
    <citation type="submission" date="2020-08" db="EMBL/GenBank/DDBJ databases">
        <title>Multicomponent nature underlies the extraordinary mechanical properties of spider dragline silk.</title>
        <authorList>
            <person name="Kono N."/>
            <person name="Nakamura H."/>
            <person name="Mori M."/>
            <person name="Yoshida Y."/>
            <person name="Ohtoshi R."/>
            <person name="Malay A.D."/>
            <person name="Moran D.A.P."/>
            <person name="Tomita M."/>
            <person name="Numata K."/>
            <person name="Arakawa K."/>
        </authorList>
    </citation>
    <scope>NUCLEOTIDE SEQUENCE</scope>
</reference>
<dbReference type="Proteomes" id="UP000887013">
    <property type="component" value="Unassembled WGS sequence"/>
</dbReference>
<dbReference type="GO" id="GO:0016705">
    <property type="term" value="F:oxidoreductase activity, acting on paired donors, with incorporation or reduction of molecular oxygen"/>
    <property type="evidence" value="ECO:0007669"/>
    <property type="project" value="InterPro"/>
</dbReference>
<proteinExistence type="predicted"/>
<evidence type="ECO:0000313" key="2">
    <source>
        <dbReference type="EMBL" id="GFT21298.1"/>
    </source>
</evidence>
<gene>
    <name evidence="2" type="ORF">NPIL_688161</name>
</gene>
<dbReference type="GO" id="GO:0004497">
    <property type="term" value="F:monooxygenase activity"/>
    <property type="evidence" value="ECO:0007669"/>
    <property type="project" value="UniProtKB-KW"/>
</dbReference>
<keyword evidence="3" id="KW-1185">Reference proteome</keyword>
<dbReference type="AlphaFoldDB" id="A0A8X6TKS8"/>
<evidence type="ECO:0000313" key="3">
    <source>
        <dbReference type="Proteomes" id="UP000887013"/>
    </source>
</evidence>
<keyword evidence="1" id="KW-0560">Oxidoreductase</keyword>
<dbReference type="GO" id="GO:0005506">
    <property type="term" value="F:iron ion binding"/>
    <property type="evidence" value="ECO:0007669"/>
    <property type="project" value="InterPro"/>
</dbReference>
<dbReference type="GO" id="GO:0020037">
    <property type="term" value="F:heme binding"/>
    <property type="evidence" value="ECO:0007669"/>
    <property type="project" value="InterPro"/>
</dbReference>
<protein>
    <submittedName>
        <fullName evidence="2">Uncharacterized protein</fullName>
    </submittedName>
</protein>
<name>A0A8X6TKS8_NEPPI</name>
<feature type="non-terminal residue" evidence="2">
    <location>
        <position position="1"/>
    </location>
</feature>